<dbReference type="GO" id="GO:0004827">
    <property type="term" value="F:proline-tRNA ligase activity"/>
    <property type="evidence" value="ECO:0007669"/>
    <property type="project" value="UniProtKB-EC"/>
</dbReference>
<gene>
    <name evidence="7" type="primary">proS</name>
    <name evidence="7" type="ORF">KVH43_06255</name>
</gene>
<evidence type="ECO:0000259" key="5">
    <source>
        <dbReference type="Pfam" id="PF03129"/>
    </source>
</evidence>
<evidence type="ECO:0000256" key="1">
    <source>
        <dbReference type="ARBA" id="ARBA00022490"/>
    </source>
</evidence>
<proteinExistence type="predicted"/>
<evidence type="ECO:0000259" key="6">
    <source>
        <dbReference type="Pfam" id="PF04073"/>
    </source>
</evidence>
<dbReference type="Pfam" id="PF04073">
    <property type="entry name" value="tRNA_edit"/>
    <property type="match status" value="1"/>
</dbReference>
<keyword evidence="2" id="KW-0067">ATP-binding</keyword>
<evidence type="ECO:0000256" key="2">
    <source>
        <dbReference type="ARBA" id="ARBA00022840"/>
    </source>
</evidence>
<dbReference type="Proteomes" id="UP000886818">
    <property type="component" value="Chromosome"/>
</dbReference>
<dbReference type="InterPro" id="IPR004154">
    <property type="entry name" value="Anticodon-bd"/>
</dbReference>
<dbReference type="RefSeq" id="WP_218283971.1">
    <property type="nucleotide sequence ID" value="NZ_CP078093.1"/>
</dbReference>
<dbReference type="InterPro" id="IPR044140">
    <property type="entry name" value="ProRS_anticodon_short"/>
</dbReference>
<evidence type="ECO:0000256" key="3">
    <source>
        <dbReference type="NCBIfam" id="TIGR00409"/>
    </source>
</evidence>
<evidence type="ECO:0000259" key="4">
    <source>
        <dbReference type="Pfam" id="PF00587"/>
    </source>
</evidence>
<dbReference type="CDD" id="cd04334">
    <property type="entry name" value="ProRS-INS"/>
    <property type="match status" value="1"/>
</dbReference>
<feature type="domain" description="Aminoacyl-tRNA synthetase class II (G/ P/ S/T)" evidence="4">
    <location>
        <begin position="71"/>
        <end position="412"/>
    </location>
</feature>
<dbReference type="PANTHER" id="PTHR42753:SF2">
    <property type="entry name" value="PROLINE--TRNA LIGASE"/>
    <property type="match status" value="1"/>
</dbReference>
<reference evidence="7" key="1">
    <citation type="submission" date="2021-07" db="EMBL/GenBank/DDBJ databases">
        <title>Complete genome sequence of Crassaminicella sp. 143-21, isolated from a deep-sea hydrothermal vent.</title>
        <authorList>
            <person name="Li X."/>
        </authorList>
    </citation>
    <scope>NUCLEOTIDE SEQUENCE</scope>
    <source>
        <strain evidence="7">143-21</strain>
    </source>
</reference>
<dbReference type="Pfam" id="PF03129">
    <property type="entry name" value="HGTP_anticodon"/>
    <property type="match status" value="1"/>
</dbReference>
<sequence length="529" mass="60084">MRASKLYLNTLKEVPSEIEKISEKLLIRAGIMRKVGGSYAYLPLGYRIIEKINKIAKEVFDEAGIQEFTMLSQASEELYAQLVKKDLKSYKQLPFGFYQVQTVCQNAENKKGNINFSIVTFDKDLEGLNKHFEALHTYYEKIFKKCGLPTVQVKDIHNEEEILSGKFVRISDEGKEEIALCKDCGYKATRKRAKCIVDLPKQDEEMYPLEEVYTPNVKTIEELNKFLDVEEERLMKCLLLKGKDKFIAAFIRGDRDLNLTKLEDGLNLEPMELSFAEAEDVERITGAKTGFAGPIGIKDVTIVVDDEVVEMKNAIAGGNKTDYHIKNVNYERDFKADYIFDIKTIKEGDKCPKCNGHISIKRATQFGQIKKLKTDYSQQLGVTFIDELGKEKPVFMGNYILDITKILFGIVDANHDEGGIIWPMSVAPFHVIITVVNVKKEEQVLLGEKIYKELLDAGIEVLLDDRNERAGAKFKDADLLGIPIRITVGKKAGEGIVEYKIRNKEEKEEITYNQAVSNVLNMLNVVIDK</sequence>
<feature type="domain" description="YbaK/aminoacyl-tRNA synthetase-associated" evidence="6">
    <location>
        <begin position="214"/>
        <end position="330"/>
    </location>
</feature>
<dbReference type="InterPro" id="IPR002314">
    <property type="entry name" value="aa-tRNA-synt_IIb"/>
</dbReference>
<name>A0ABX8RHT4_9CLOT</name>
<keyword evidence="7" id="KW-0436">Ligase</keyword>
<evidence type="ECO:0000313" key="8">
    <source>
        <dbReference type="Proteomes" id="UP000886818"/>
    </source>
</evidence>
<dbReference type="NCBIfam" id="TIGR00409">
    <property type="entry name" value="proS_fam_II"/>
    <property type="match status" value="1"/>
</dbReference>
<dbReference type="EMBL" id="CP078093">
    <property type="protein sequence ID" value="QXM07285.1"/>
    <property type="molecule type" value="Genomic_DNA"/>
</dbReference>
<dbReference type="InterPro" id="IPR004500">
    <property type="entry name" value="Pro-tRNA-synth_IIa_bac-type"/>
</dbReference>
<dbReference type="CDD" id="cd00861">
    <property type="entry name" value="ProRS_anticodon_short"/>
    <property type="match status" value="1"/>
</dbReference>
<keyword evidence="8" id="KW-1185">Reference proteome</keyword>
<dbReference type="PANTHER" id="PTHR42753">
    <property type="entry name" value="MITOCHONDRIAL RIBOSOME PROTEIN L39/PROLYL-TRNA LIGASE FAMILY MEMBER"/>
    <property type="match status" value="1"/>
</dbReference>
<organism evidence="7 8">
    <name type="scientific">Crassaminicella indica</name>
    <dbReference type="NCBI Taxonomy" id="2855394"/>
    <lineage>
        <taxon>Bacteria</taxon>
        <taxon>Bacillati</taxon>
        <taxon>Bacillota</taxon>
        <taxon>Clostridia</taxon>
        <taxon>Eubacteriales</taxon>
        <taxon>Clostridiaceae</taxon>
        <taxon>Crassaminicella</taxon>
    </lineage>
</organism>
<keyword evidence="2" id="KW-0547">Nucleotide-binding</keyword>
<keyword evidence="1" id="KW-0963">Cytoplasm</keyword>
<dbReference type="InterPro" id="IPR007214">
    <property type="entry name" value="YbaK/aa-tRNA-synth-assoc-dom"/>
</dbReference>
<dbReference type="InterPro" id="IPR050062">
    <property type="entry name" value="Pro-tRNA_synthetase"/>
</dbReference>
<protein>
    <recommendedName>
        <fullName evidence="3">Proline--tRNA ligase</fullName>
        <ecNumber evidence="3">6.1.1.15</ecNumber>
    </recommendedName>
</protein>
<evidence type="ECO:0000313" key="7">
    <source>
        <dbReference type="EMBL" id="QXM07285.1"/>
    </source>
</evidence>
<accession>A0ABX8RHT4</accession>
<dbReference type="EC" id="6.1.1.15" evidence="3"/>
<dbReference type="Pfam" id="PF00587">
    <property type="entry name" value="tRNA-synt_2b"/>
    <property type="match status" value="1"/>
</dbReference>
<feature type="domain" description="Anticodon-binding" evidence="5">
    <location>
        <begin position="431"/>
        <end position="520"/>
    </location>
</feature>